<reference evidence="3" key="1">
    <citation type="submission" date="2022-07" db="EMBL/GenBank/DDBJ databases">
        <title>Enhanced cultured diversity of the mouse gut microbiota enables custom-made synthetic communities.</title>
        <authorList>
            <person name="Afrizal A."/>
        </authorList>
    </citation>
    <scope>NUCLEOTIDE SEQUENCE</scope>
    <source>
        <strain evidence="3">DSM 100219</strain>
    </source>
</reference>
<evidence type="ECO:0000259" key="2">
    <source>
        <dbReference type="Pfam" id="PF20469"/>
    </source>
</evidence>
<proteinExistence type="predicted"/>
<keyword evidence="3" id="KW-0378">Hydrolase</keyword>
<dbReference type="PANTHER" id="PTHR43581:SF2">
    <property type="entry name" value="EXCINUCLEASE ATPASE SUBUNIT"/>
    <property type="match status" value="1"/>
</dbReference>
<name>A0AAW5M155_LACJH</name>
<dbReference type="SUPFAM" id="SSF52540">
    <property type="entry name" value="P-loop containing nucleoside triphosphate hydrolases"/>
    <property type="match status" value="1"/>
</dbReference>
<organism evidence="3 4">
    <name type="scientific">Lactobacillus johnsonii</name>
    <dbReference type="NCBI Taxonomy" id="33959"/>
    <lineage>
        <taxon>Bacteria</taxon>
        <taxon>Bacillati</taxon>
        <taxon>Bacillota</taxon>
        <taxon>Bacilli</taxon>
        <taxon>Lactobacillales</taxon>
        <taxon>Lactobacillaceae</taxon>
        <taxon>Lactobacillus</taxon>
    </lineage>
</organism>
<keyword evidence="3" id="KW-0540">Nuclease</keyword>
<dbReference type="InterPro" id="IPR027417">
    <property type="entry name" value="P-loop_NTPase"/>
</dbReference>
<dbReference type="PANTHER" id="PTHR43581">
    <property type="entry name" value="ATP/GTP PHOSPHATASE"/>
    <property type="match status" value="1"/>
</dbReference>
<dbReference type="InterPro" id="IPR041685">
    <property type="entry name" value="AAA_GajA/Old/RecF-like"/>
</dbReference>
<dbReference type="RefSeq" id="WP_148421618.1">
    <property type="nucleotide sequence ID" value="NZ_CABIWE010000027.1"/>
</dbReference>
<dbReference type="EMBL" id="JANKAU010000001">
    <property type="protein sequence ID" value="MCR1914001.1"/>
    <property type="molecule type" value="Genomic_DNA"/>
</dbReference>
<comment type="caution">
    <text evidence="3">The sequence shown here is derived from an EMBL/GenBank/DDBJ whole genome shotgun (WGS) entry which is preliminary data.</text>
</comment>
<dbReference type="Proteomes" id="UP001206357">
    <property type="component" value="Unassembled WGS sequence"/>
</dbReference>
<dbReference type="Pfam" id="PF20469">
    <property type="entry name" value="OLD-like_TOPRIM"/>
    <property type="match status" value="1"/>
</dbReference>
<feature type="domain" description="Endonuclease GajA/Old nuclease/RecF-like AAA" evidence="1">
    <location>
        <begin position="1"/>
        <end position="450"/>
    </location>
</feature>
<accession>A0AAW5M155</accession>
<dbReference type="Pfam" id="PF13175">
    <property type="entry name" value="AAA_15"/>
    <property type="match status" value="1"/>
</dbReference>
<gene>
    <name evidence="3" type="ORF">NSA17_01000</name>
</gene>
<evidence type="ECO:0000313" key="3">
    <source>
        <dbReference type="EMBL" id="MCR1914001.1"/>
    </source>
</evidence>
<evidence type="ECO:0000313" key="4">
    <source>
        <dbReference type="Proteomes" id="UP001206357"/>
    </source>
</evidence>
<evidence type="ECO:0000259" key="1">
    <source>
        <dbReference type="Pfam" id="PF13175"/>
    </source>
</evidence>
<sequence length="752" mass="87425">MYLKSLVIKNYRKYGESQNEICFAHSHANQSETEQYISESSSLMIGPNNSGKSTIVELLDTLQNTKAQSRNVFKHSDFNLSYLKKWYDNYVSDKSSDEIRGIKPEDLPLMEFRLNIGIDSEDDYISNFQDVLVISSLKNNKNSDSIADIDIIVKYEITNVKLFLQKLSEINQKNKNINTSNIGLDEELGDKVSLNELKEYYGKKEKNKERIKLIIEYYDQRMYRDFLSLLDNGYYTLNFYPLNSNIPSKSFSLNSFLKVKTIQANTVKDNNTLSKAYNKIVDTYARKNDLSDIDEFIDSANILLKDEIDSNIQDILQDAINSIESNKNLRMNLHPNISLDKILGNSVLYEYRENQNYIPENQYGMGYTNLMVIIAEIADYFENYEKDDVNGAINILCIEEPETFMHPQMQELFIKNISKAISYLMESSEDNINYEKNTFQIIITTHSSHILNSKIQSGNTLNNIVYLDSGTISNINDDSVKIKLEQKNIDLKVFEYIKKYLRLELSDIFYADAIVIVEGQTEENYLRFLIDEDEKLRSHHIKVYRIDGAYGYQFLPLLEILNKKTVIITDLDINRSDEEKKNPESITDLNEWMANHQGKCLSTNETIKNAISADKKDNSLFNNEIIKHMKEDKLEIECSEKIKIYSQGKINQNYATSLEEAIILTNIKDHSDRIINLLKDIHPKIFKDFDKNKLRTKSYFCQNKLKDSKAKFTNHIVFNSITNKDYEITTPKYIRDALNSLEEYFEGKTNED</sequence>
<dbReference type="Gene3D" id="3.40.50.300">
    <property type="entry name" value="P-loop containing nucleotide triphosphate hydrolases"/>
    <property type="match status" value="1"/>
</dbReference>
<dbReference type="InterPro" id="IPR051396">
    <property type="entry name" value="Bact_Antivir_Def_Nuclease"/>
</dbReference>
<dbReference type="GO" id="GO:0004519">
    <property type="term" value="F:endonuclease activity"/>
    <property type="evidence" value="ECO:0007669"/>
    <property type="project" value="UniProtKB-KW"/>
</dbReference>
<keyword evidence="3" id="KW-0255">Endonuclease</keyword>
<dbReference type="CDD" id="cd01026">
    <property type="entry name" value="TOPRIM_OLD"/>
    <property type="match status" value="1"/>
</dbReference>
<feature type="domain" description="OLD protein-like TOPRIM" evidence="2">
    <location>
        <begin position="509"/>
        <end position="572"/>
    </location>
</feature>
<protein>
    <submittedName>
        <fullName evidence="3">ATP-dependent endonuclease</fullName>
    </submittedName>
</protein>
<dbReference type="AlphaFoldDB" id="A0AAW5M155"/>
<dbReference type="InterPro" id="IPR034139">
    <property type="entry name" value="TOPRIM_OLD"/>
</dbReference>